<dbReference type="InterPro" id="IPR004017">
    <property type="entry name" value="Cys_rich_dom"/>
</dbReference>
<reference evidence="2 3" key="1">
    <citation type="submission" date="2017-06" db="EMBL/GenBank/DDBJ databases">
        <authorList>
            <person name="Kim H.J."/>
            <person name="Triplett B.A."/>
        </authorList>
    </citation>
    <scope>NUCLEOTIDE SEQUENCE [LARGE SCALE GENOMIC DNA]</scope>
    <source>
        <strain evidence="2 3">DSM 13116</strain>
    </source>
</reference>
<sequence length="254" mass="26723">MAGAGRKGQPMHAQLFIPCLVEDCQPEAAVAATRVLERLGVALRHPSGQTCCGQLAYKAGDVAGARSLALRYLDIFDAPEPVVCPSGSCTKMLRTYPELFALGTPERARAEGLAARTFEFCEFVAGLPGAAELPLNLDARACYHGSCQMPGVPGDPADAPRRLLGLVRGLTVVEAERADRCCGFGGLFSLQFASVSEALTDDKCREILALAPDMLVSAEPSCLMSLSGRLAKMGRPLPALHVAQVLDAGLRGGL</sequence>
<dbReference type="AlphaFoldDB" id="A0A238ZZT5"/>
<protein>
    <submittedName>
        <fullName evidence="2">L-lactate dehydrogenase complex protein LldE</fullName>
    </submittedName>
</protein>
<evidence type="ECO:0000313" key="2">
    <source>
        <dbReference type="EMBL" id="SNR88779.1"/>
    </source>
</evidence>
<dbReference type="Proteomes" id="UP000198324">
    <property type="component" value="Unassembled WGS sequence"/>
</dbReference>
<name>A0A238ZZT5_9BACT</name>
<dbReference type="PANTHER" id="PTHR30296">
    <property type="entry name" value="UNCHARACTERIZED PROTEIN YKGE"/>
    <property type="match status" value="1"/>
</dbReference>
<dbReference type="PANTHER" id="PTHR30296:SF0">
    <property type="entry name" value="LACTATE UTILIZATION PROTEIN A"/>
    <property type="match status" value="1"/>
</dbReference>
<proteinExistence type="predicted"/>
<evidence type="ECO:0000259" key="1">
    <source>
        <dbReference type="Pfam" id="PF02754"/>
    </source>
</evidence>
<evidence type="ECO:0000313" key="3">
    <source>
        <dbReference type="Proteomes" id="UP000198324"/>
    </source>
</evidence>
<gene>
    <name evidence="2" type="ORF">SAMN04488503_1727</name>
</gene>
<dbReference type="Pfam" id="PF02754">
    <property type="entry name" value="CCG"/>
    <property type="match status" value="2"/>
</dbReference>
<feature type="domain" description="Cysteine-rich" evidence="1">
    <location>
        <begin position="143"/>
        <end position="226"/>
    </location>
</feature>
<keyword evidence="3" id="KW-1185">Reference proteome</keyword>
<feature type="domain" description="Cysteine-rich" evidence="1">
    <location>
        <begin position="15"/>
        <end position="94"/>
    </location>
</feature>
<dbReference type="GO" id="GO:0016491">
    <property type="term" value="F:oxidoreductase activity"/>
    <property type="evidence" value="ECO:0007669"/>
    <property type="project" value="UniProtKB-ARBA"/>
</dbReference>
<dbReference type="EMBL" id="FZOC01000003">
    <property type="protein sequence ID" value="SNR88779.1"/>
    <property type="molecule type" value="Genomic_DNA"/>
</dbReference>
<dbReference type="GO" id="GO:0005829">
    <property type="term" value="C:cytosol"/>
    <property type="evidence" value="ECO:0007669"/>
    <property type="project" value="TreeGrafter"/>
</dbReference>
<organism evidence="2 3">
    <name type="scientific">Humidesulfovibrio mexicanus</name>
    <dbReference type="NCBI Taxonomy" id="147047"/>
    <lineage>
        <taxon>Bacteria</taxon>
        <taxon>Pseudomonadati</taxon>
        <taxon>Thermodesulfobacteriota</taxon>
        <taxon>Desulfovibrionia</taxon>
        <taxon>Desulfovibrionales</taxon>
        <taxon>Desulfovibrionaceae</taxon>
        <taxon>Humidesulfovibrio</taxon>
    </lineage>
</organism>
<accession>A0A238ZZT5</accession>